<feature type="transmembrane region" description="Helical" evidence="1">
    <location>
        <begin position="216"/>
        <end position="236"/>
    </location>
</feature>
<feature type="transmembrane region" description="Helical" evidence="1">
    <location>
        <begin position="435"/>
        <end position="453"/>
    </location>
</feature>
<feature type="transmembrane region" description="Helical" evidence="1">
    <location>
        <begin position="406"/>
        <end position="423"/>
    </location>
</feature>
<proteinExistence type="predicted"/>
<keyword evidence="1" id="KW-0472">Membrane</keyword>
<protein>
    <recommendedName>
        <fullName evidence="4">Transmembrane protein</fullName>
    </recommendedName>
</protein>
<feature type="transmembrane region" description="Helical" evidence="1">
    <location>
        <begin position="169"/>
        <end position="185"/>
    </location>
</feature>
<reference evidence="2 3" key="1">
    <citation type="journal article" date="2021" name="Cell Host Microbe">
        <title>in vivo commensal control of Clostridioides difficile virulence.</title>
        <authorList>
            <person name="Girinathan B.P."/>
            <person name="Dibenedetto N."/>
            <person name="Worley J.N."/>
            <person name="Peltier J."/>
            <person name="Arrieta-Ortiz M.L."/>
            <person name="Rupa Christinal Immanuel S."/>
            <person name="Lavin R."/>
            <person name="Delaney M.L."/>
            <person name="Cummins C."/>
            <person name="Hoffmann M."/>
            <person name="Luo Y."/>
            <person name="Gonzalez-Escalona N."/>
            <person name="Allard M."/>
            <person name="Onderdonk A.B."/>
            <person name="Gerber G.K."/>
            <person name="Sonenshein A.L."/>
            <person name="Baliga N."/>
            <person name="Dupuy B."/>
            <person name="Bry L."/>
        </authorList>
    </citation>
    <scope>NUCLEOTIDE SEQUENCE [LARGE SCALE GENOMIC DNA]</scope>
    <source>
        <strain evidence="2 3">DSM 599</strain>
    </source>
</reference>
<evidence type="ECO:0000313" key="3">
    <source>
        <dbReference type="Proteomes" id="UP001299068"/>
    </source>
</evidence>
<evidence type="ECO:0000256" key="1">
    <source>
        <dbReference type="SAM" id="Phobius"/>
    </source>
</evidence>
<keyword evidence="3" id="KW-1185">Reference proteome</keyword>
<comment type="caution">
    <text evidence="2">The sequence shown here is derived from an EMBL/GenBank/DDBJ whole genome shotgun (WGS) entry which is preliminary data.</text>
</comment>
<dbReference type="EMBL" id="JAIKTU010000008">
    <property type="protein sequence ID" value="MBY0755917.1"/>
    <property type="molecule type" value="Genomic_DNA"/>
</dbReference>
<name>A0ABS7KZA2_CLOSR</name>
<evidence type="ECO:0000313" key="2">
    <source>
        <dbReference type="EMBL" id="MBY0755917.1"/>
    </source>
</evidence>
<keyword evidence="1" id="KW-1133">Transmembrane helix</keyword>
<organism evidence="2 3">
    <name type="scientific">Clostridium sardiniense</name>
    <name type="common">Clostridium absonum</name>
    <dbReference type="NCBI Taxonomy" id="29369"/>
    <lineage>
        <taxon>Bacteria</taxon>
        <taxon>Bacillati</taxon>
        <taxon>Bacillota</taxon>
        <taxon>Clostridia</taxon>
        <taxon>Eubacteriales</taxon>
        <taxon>Clostridiaceae</taxon>
        <taxon>Clostridium</taxon>
    </lineage>
</organism>
<gene>
    <name evidence="2" type="ORF">K5V21_10710</name>
</gene>
<feature type="transmembrane region" description="Helical" evidence="1">
    <location>
        <begin position="88"/>
        <end position="106"/>
    </location>
</feature>
<sequence>MTLFIKPLIGMANNGDFFRIISQNELHYLNNNPEDQQDEHFKYFQKDYGINQYHSNNKRMLISTQSILIKPAIMLNKLITGNNKIFDIRFLSAILLVFHAIAAYILVKVFTSYLRRPVFKLIITLLYIFIFMDTGYIAYFNSFYGEGVNIPFFLLSIGILLYMIRFNKFTWYNLITFFITSFIFFGAKQQLAPTGVLLGILMWRILHYTNKLSVKILACIMAIAFVVGAGFFYKSIEGDFDYINRYHALNRGILLDEGDADKILDDMNINDQYSLLENTIYFVDVPQIDLKNKDLIKSYYDNFTIDKIILYYATHPKDMFKMIDIGFRNAYYIRPVTQGNYEKSAGMEPGAKSYFFSGWSTFKSEYLPKTFIASMLYIILFFILSIKRYKLSRYKDDDSGRLTEEAYVYIFLIGLVQIATSLVGAGDADLSKHEFMYNMSWDIMFLYFVLNLLKKKDIKEG</sequence>
<dbReference type="Proteomes" id="UP001299068">
    <property type="component" value="Unassembled WGS sequence"/>
</dbReference>
<feature type="transmembrane region" description="Helical" evidence="1">
    <location>
        <begin position="118"/>
        <end position="137"/>
    </location>
</feature>
<keyword evidence="1" id="KW-0812">Transmembrane</keyword>
<accession>A0ABS7KZA2</accession>
<evidence type="ECO:0008006" key="4">
    <source>
        <dbReference type="Google" id="ProtNLM"/>
    </source>
</evidence>
<feature type="transmembrane region" description="Helical" evidence="1">
    <location>
        <begin position="143"/>
        <end position="162"/>
    </location>
</feature>
<feature type="transmembrane region" description="Helical" evidence="1">
    <location>
        <begin position="366"/>
        <end position="386"/>
    </location>
</feature>
<feature type="transmembrane region" description="Helical" evidence="1">
    <location>
        <begin position="191"/>
        <end position="209"/>
    </location>
</feature>